<organism evidence="1 2">
    <name type="scientific">Ambispora leptoticha</name>
    <dbReference type="NCBI Taxonomy" id="144679"/>
    <lineage>
        <taxon>Eukaryota</taxon>
        <taxon>Fungi</taxon>
        <taxon>Fungi incertae sedis</taxon>
        <taxon>Mucoromycota</taxon>
        <taxon>Glomeromycotina</taxon>
        <taxon>Glomeromycetes</taxon>
        <taxon>Archaeosporales</taxon>
        <taxon>Ambisporaceae</taxon>
        <taxon>Ambispora</taxon>
    </lineage>
</organism>
<name>A0A9N9GN51_9GLOM</name>
<dbReference type="Proteomes" id="UP000789508">
    <property type="component" value="Unassembled WGS sequence"/>
</dbReference>
<comment type="caution">
    <text evidence="1">The sequence shown here is derived from an EMBL/GenBank/DDBJ whole genome shotgun (WGS) entry which is preliminary data.</text>
</comment>
<dbReference type="AlphaFoldDB" id="A0A9N9GN51"/>
<gene>
    <name evidence="1" type="ORF">ALEPTO_LOCUS8831</name>
</gene>
<dbReference type="EMBL" id="CAJVPS010005729">
    <property type="protein sequence ID" value="CAG8617864.1"/>
    <property type="molecule type" value="Genomic_DNA"/>
</dbReference>
<accession>A0A9N9GN51</accession>
<sequence>MNPNINQGFTDNHHNLLRYSYSVDEIISRLNELHQTEQQNSEPIDVWSNFIRGSDLPIVNENILLDTDRSFNSGIPTIEVESVESNLQPNPSTNNAMPQVENLSFTDNHHNLLLYFYSVDEVSTRLEALHNTEQQNNESIDIWSDFIRGSDLPVVNEEDVLLDFVRSFELVESDLQSNL</sequence>
<evidence type="ECO:0000313" key="2">
    <source>
        <dbReference type="Proteomes" id="UP000789508"/>
    </source>
</evidence>
<proteinExistence type="predicted"/>
<keyword evidence="2" id="KW-1185">Reference proteome</keyword>
<evidence type="ECO:0000313" key="1">
    <source>
        <dbReference type="EMBL" id="CAG8617864.1"/>
    </source>
</evidence>
<reference evidence="1" key="1">
    <citation type="submission" date="2021-06" db="EMBL/GenBank/DDBJ databases">
        <authorList>
            <person name="Kallberg Y."/>
            <person name="Tangrot J."/>
            <person name="Rosling A."/>
        </authorList>
    </citation>
    <scope>NUCLEOTIDE SEQUENCE</scope>
    <source>
        <strain evidence="1">FL130A</strain>
    </source>
</reference>
<protein>
    <submittedName>
        <fullName evidence="1">11537_t:CDS:1</fullName>
    </submittedName>
</protein>